<gene>
    <name evidence="1" type="ORF">ACFO3R_34100</name>
</gene>
<name>A0ABV8NF46_9ACTN</name>
<dbReference type="RefSeq" id="WP_200694566.1">
    <property type="nucleotide sequence ID" value="NZ_BAAAYA010000023.1"/>
</dbReference>
<dbReference type="Proteomes" id="UP001595871">
    <property type="component" value="Unassembled WGS sequence"/>
</dbReference>
<evidence type="ECO:0000313" key="2">
    <source>
        <dbReference type="Proteomes" id="UP001595871"/>
    </source>
</evidence>
<accession>A0ABV8NF46</accession>
<evidence type="ECO:0000313" key="1">
    <source>
        <dbReference type="EMBL" id="MFC4191361.1"/>
    </source>
</evidence>
<protein>
    <submittedName>
        <fullName evidence="1">Uncharacterized protein</fullName>
    </submittedName>
</protein>
<sequence length="681" mass="72869">MSLVSAASELIRLCWRAGLDEGQRALLETVLGASDPRAVLTRHVSHEPTGVAAIARVHSALESRARPGRATPQPYDSLAFSLVEAALNELNVIQPHVSAGRLDSSVAVLNTIKAGGKAGLTSAADCRTKAVLVEGIRADVRAAVVDGFAEAWRSHMPEKTGQRLALEMAALCVMEGRQHYFLSAEVRTALSRGSLDADQMLKVLLPAERDIRVAVIVEGTSRLESLGGLMDPACAAMGVSPGEPTAGWGRGTSDLEGLADLAAKAADTRREWSRDQAGGQVLLTLSVRARDLGGAALLGRRRASESLDQYVAGQRTSEIRLRPETLAYDPSSDRTLRLSVPALGTRPVRPLTTDWPPALRESLRTAHIARVIEAPTTAAGLCWAALEALDVKTKKGPDQKTGIEKVARALSLQAARQQIVDLHQRTRTAVAAEVAAAHAAHHDAQAKADRLEAVARKATGDHAATVARKATAARAAELDQRTALEDAMKAEAHCAALDAWTGVGNDGSLRKPDRWLDAFAPPADAESALQSAAEALDALTDFLSGETAARLRHWRAMLAAPASLSTWIESTADRFVKSLDWLYVIRNTALHDGRFESSTDLLDVHAGRALVDLTLEFLGNWYQHEAKAVPGLVALPSIKVIEHLAARQEEVLGKLRGGTRDGWHVTRLTSATSTGWDRHLG</sequence>
<dbReference type="EMBL" id="JBHSCF010000080">
    <property type="protein sequence ID" value="MFC4191361.1"/>
    <property type="molecule type" value="Genomic_DNA"/>
</dbReference>
<comment type="caution">
    <text evidence="1">The sequence shown here is derived from an EMBL/GenBank/DDBJ whole genome shotgun (WGS) entry which is preliminary data.</text>
</comment>
<keyword evidence="2" id="KW-1185">Reference proteome</keyword>
<reference evidence="2" key="1">
    <citation type="journal article" date="2019" name="Int. J. Syst. Evol. Microbiol.">
        <title>The Global Catalogue of Microorganisms (GCM) 10K type strain sequencing project: providing services to taxonomists for standard genome sequencing and annotation.</title>
        <authorList>
            <consortium name="The Broad Institute Genomics Platform"/>
            <consortium name="The Broad Institute Genome Sequencing Center for Infectious Disease"/>
            <person name="Wu L."/>
            <person name="Ma J."/>
        </authorList>
    </citation>
    <scope>NUCLEOTIDE SEQUENCE [LARGE SCALE GENOMIC DNA]</scope>
    <source>
        <strain evidence="2">CCM 3243</strain>
    </source>
</reference>
<organism evidence="1 2">
    <name type="scientific">Streptomyces flavovirens</name>
    <dbReference type="NCBI Taxonomy" id="52258"/>
    <lineage>
        <taxon>Bacteria</taxon>
        <taxon>Bacillati</taxon>
        <taxon>Actinomycetota</taxon>
        <taxon>Actinomycetes</taxon>
        <taxon>Kitasatosporales</taxon>
        <taxon>Streptomycetaceae</taxon>
        <taxon>Streptomyces</taxon>
    </lineage>
</organism>
<proteinExistence type="predicted"/>